<dbReference type="Gene3D" id="3.40.50.1580">
    <property type="entry name" value="Nucleoside phosphorylase domain"/>
    <property type="match status" value="1"/>
</dbReference>
<dbReference type="GO" id="GO:0003824">
    <property type="term" value="F:catalytic activity"/>
    <property type="evidence" value="ECO:0007669"/>
    <property type="project" value="InterPro"/>
</dbReference>
<keyword evidence="2" id="KW-1185">Reference proteome</keyword>
<proteinExistence type="predicted"/>
<reference evidence="1" key="1">
    <citation type="journal article" date="2020" name="Stud. Mycol.">
        <title>101 Dothideomycetes genomes: a test case for predicting lifestyles and emergence of pathogens.</title>
        <authorList>
            <person name="Haridas S."/>
            <person name="Albert R."/>
            <person name="Binder M."/>
            <person name="Bloem J."/>
            <person name="Labutti K."/>
            <person name="Salamov A."/>
            <person name="Andreopoulos B."/>
            <person name="Baker S."/>
            <person name="Barry K."/>
            <person name="Bills G."/>
            <person name="Bluhm B."/>
            <person name="Cannon C."/>
            <person name="Castanera R."/>
            <person name="Culley D."/>
            <person name="Daum C."/>
            <person name="Ezra D."/>
            <person name="Gonzalez J."/>
            <person name="Henrissat B."/>
            <person name="Kuo A."/>
            <person name="Liang C."/>
            <person name="Lipzen A."/>
            <person name="Lutzoni F."/>
            <person name="Magnuson J."/>
            <person name="Mondo S."/>
            <person name="Nolan M."/>
            <person name="Ohm R."/>
            <person name="Pangilinan J."/>
            <person name="Park H.-J."/>
            <person name="Ramirez L."/>
            <person name="Alfaro M."/>
            <person name="Sun H."/>
            <person name="Tritt A."/>
            <person name="Yoshinaga Y."/>
            <person name="Zwiers L.-H."/>
            <person name="Turgeon B."/>
            <person name="Goodwin S."/>
            <person name="Spatafora J."/>
            <person name="Crous P."/>
            <person name="Grigoriev I."/>
        </authorList>
    </citation>
    <scope>NUCLEOTIDE SEQUENCE</scope>
    <source>
        <strain evidence="1">CBS 627.86</strain>
    </source>
</reference>
<dbReference type="EMBL" id="ML977320">
    <property type="protein sequence ID" value="KAF2116961.1"/>
    <property type="molecule type" value="Genomic_DNA"/>
</dbReference>
<dbReference type="PANTHER" id="PTHR46082">
    <property type="entry name" value="ATP/GTP-BINDING PROTEIN-RELATED"/>
    <property type="match status" value="1"/>
</dbReference>
<dbReference type="InterPro" id="IPR035994">
    <property type="entry name" value="Nucleoside_phosphorylase_sf"/>
</dbReference>
<dbReference type="Proteomes" id="UP000799770">
    <property type="component" value="Unassembled WGS sequence"/>
</dbReference>
<evidence type="ECO:0000313" key="1">
    <source>
        <dbReference type="EMBL" id="KAF2116961.1"/>
    </source>
</evidence>
<name>A0A6A5ZEV4_9PLEO</name>
<dbReference type="GO" id="GO:0009116">
    <property type="term" value="P:nucleoside metabolic process"/>
    <property type="evidence" value="ECO:0007669"/>
    <property type="project" value="InterPro"/>
</dbReference>
<dbReference type="InterPro" id="IPR053137">
    <property type="entry name" value="NLR-like"/>
</dbReference>
<accession>A0A6A5ZEV4</accession>
<evidence type="ECO:0000313" key="2">
    <source>
        <dbReference type="Proteomes" id="UP000799770"/>
    </source>
</evidence>
<dbReference type="PANTHER" id="PTHR46082:SF6">
    <property type="entry name" value="AAA+ ATPASE DOMAIN-CONTAINING PROTEIN-RELATED"/>
    <property type="match status" value="1"/>
</dbReference>
<dbReference type="OrthoDB" id="194358at2759"/>
<gene>
    <name evidence="1" type="ORF">BDV96DRAFT_39737</name>
</gene>
<protein>
    <submittedName>
        <fullName evidence="1">Nucleoside phosphorylase domain-containing protein</fullName>
    </submittedName>
</protein>
<dbReference type="SUPFAM" id="SSF53167">
    <property type="entry name" value="Purine and uridine phosphorylases"/>
    <property type="match status" value="1"/>
</dbReference>
<organism evidence="1 2">
    <name type="scientific">Lophiotrema nucula</name>
    <dbReference type="NCBI Taxonomy" id="690887"/>
    <lineage>
        <taxon>Eukaryota</taxon>
        <taxon>Fungi</taxon>
        <taxon>Dikarya</taxon>
        <taxon>Ascomycota</taxon>
        <taxon>Pezizomycotina</taxon>
        <taxon>Dothideomycetes</taxon>
        <taxon>Pleosporomycetidae</taxon>
        <taxon>Pleosporales</taxon>
        <taxon>Lophiotremataceae</taxon>
        <taxon>Lophiotrema</taxon>
    </lineage>
</organism>
<dbReference type="AlphaFoldDB" id="A0A6A5ZEV4"/>
<sequence length="475" mass="52283">MDEAEAAPRRDEFRVAVICAVGPEGRAVEKHFTKSWTVEEIGKDADDDNAYSLGCIGNTLVVLVWMGEYGKTAAATAAKDLRYSFKHIRYAFVVGICGGVPTVHEGKEILLGDVIISTGLQEYDRGKQYQDAYCPAGETTKTQKHMRAFLVKMGSSDDSKEELQTACADHLQRLLDKNDAYAAEARYPGWQEDLLYQPTYVHKHRDATECHFCANSTEQCSEARDKACPELQCGKSPEHFVLRRRLQDQSTPTCPSIHFGSVGSGDTVMKSGKHRDEIAAKGKVIAFEMEGAAVCSAFKSTLVSTEVIKGVCDYADSHKSKKWQKHAAATAAACTRAFLDKMRQEGYLVFSRPRRGSSSSFPTISTVSSSARSISSSFSELSLQSPVSSPSSMEHFRTSLRHQSIYSPPLAKVEKACKDVVVSVQIHSSKPGRTLVSWSYLQLLNGLLSTRVKRAIFKAFLLLLLGTISIRAILP</sequence>